<dbReference type="EMBL" id="BGPR01115584">
    <property type="protein sequence ID" value="GBN04449.1"/>
    <property type="molecule type" value="Genomic_DNA"/>
</dbReference>
<sequence>MKTYEGGSEGKVTSPLREKVYSRNQRDRQRHCYILHFHILTMVVEAFVPLVHQSIKTGIEEIKVQVAETLNDGFLNFSIGSEMTTCQVLLQRFEEMKITW</sequence>
<name>A0A4Y2KQL3_ARAVE</name>
<reference evidence="1 2" key="1">
    <citation type="journal article" date="2019" name="Sci. Rep.">
        <title>Orb-weaving spider Araneus ventricosus genome elucidates the spidroin gene catalogue.</title>
        <authorList>
            <person name="Kono N."/>
            <person name="Nakamura H."/>
            <person name="Ohtoshi R."/>
            <person name="Moran D.A.P."/>
            <person name="Shinohara A."/>
            <person name="Yoshida Y."/>
            <person name="Fujiwara M."/>
            <person name="Mori M."/>
            <person name="Tomita M."/>
            <person name="Arakawa K."/>
        </authorList>
    </citation>
    <scope>NUCLEOTIDE SEQUENCE [LARGE SCALE GENOMIC DNA]</scope>
</reference>
<gene>
    <name evidence="1" type="ORF">AVEN_46916_1</name>
</gene>
<evidence type="ECO:0000313" key="2">
    <source>
        <dbReference type="Proteomes" id="UP000499080"/>
    </source>
</evidence>
<evidence type="ECO:0000313" key="1">
    <source>
        <dbReference type="EMBL" id="GBN04449.1"/>
    </source>
</evidence>
<organism evidence="1 2">
    <name type="scientific">Araneus ventricosus</name>
    <name type="common">Orbweaver spider</name>
    <name type="synonym">Epeira ventricosa</name>
    <dbReference type="NCBI Taxonomy" id="182803"/>
    <lineage>
        <taxon>Eukaryota</taxon>
        <taxon>Metazoa</taxon>
        <taxon>Ecdysozoa</taxon>
        <taxon>Arthropoda</taxon>
        <taxon>Chelicerata</taxon>
        <taxon>Arachnida</taxon>
        <taxon>Araneae</taxon>
        <taxon>Araneomorphae</taxon>
        <taxon>Entelegynae</taxon>
        <taxon>Araneoidea</taxon>
        <taxon>Araneidae</taxon>
        <taxon>Araneus</taxon>
    </lineage>
</organism>
<accession>A0A4Y2KQL3</accession>
<proteinExistence type="predicted"/>
<keyword evidence="2" id="KW-1185">Reference proteome</keyword>
<dbReference type="AlphaFoldDB" id="A0A4Y2KQL3"/>
<protein>
    <submittedName>
        <fullName evidence="1">Uncharacterized protein</fullName>
    </submittedName>
</protein>
<comment type="caution">
    <text evidence="1">The sequence shown here is derived from an EMBL/GenBank/DDBJ whole genome shotgun (WGS) entry which is preliminary data.</text>
</comment>
<dbReference type="Proteomes" id="UP000499080">
    <property type="component" value="Unassembled WGS sequence"/>
</dbReference>